<accession>A0A7W3XTZ8</accession>
<dbReference type="RefSeq" id="WP_182539565.1">
    <property type="nucleotide sequence ID" value="NZ_JACJIP010000043.1"/>
</dbReference>
<evidence type="ECO:0000313" key="2">
    <source>
        <dbReference type="EMBL" id="MBA9088158.1"/>
    </source>
</evidence>
<keyword evidence="1" id="KW-1133">Transmembrane helix</keyword>
<proteinExistence type="predicted"/>
<feature type="transmembrane region" description="Helical" evidence="1">
    <location>
        <begin position="183"/>
        <end position="204"/>
    </location>
</feature>
<feature type="transmembrane region" description="Helical" evidence="1">
    <location>
        <begin position="37"/>
        <end position="60"/>
    </location>
</feature>
<keyword evidence="1" id="KW-0472">Membrane</keyword>
<keyword evidence="1" id="KW-0812">Transmembrane</keyword>
<feature type="transmembrane region" description="Helical" evidence="1">
    <location>
        <begin position="9"/>
        <end position="31"/>
    </location>
</feature>
<evidence type="ECO:0000256" key="1">
    <source>
        <dbReference type="SAM" id="Phobius"/>
    </source>
</evidence>
<reference evidence="2 3" key="1">
    <citation type="submission" date="2020-08" db="EMBL/GenBank/DDBJ databases">
        <title>Genomic Encyclopedia of Type Strains, Phase III (KMG-III): the genomes of soil and plant-associated and newly described type strains.</title>
        <authorList>
            <person name="Whitman W."/>
        </authorList>
    </citation>
    <scope>NUCLEOTIDE SEQUENCE [LARGE SCALE GENOMIC DNA]</scope>
    <source>
        <strain evidence="2 3">CECT 8693</strain>
    </source>
</reference>
<comment type="caution">
    <text evidence="2">The sequence shown here is derived from an EMBL/GenBank/DDBJ whole genome shotgun (WGS) entry which is preliminary data.</text>
</comment>
<feature type="transmembrane region" description="Helical" evidence="1">
    <location>
        <begin position="118"/>
        <end position="141"/>
    </location>
</feature>
<feature type="transmembrane region" description="Helical" evidence="1">
    <location>
        <begin position="150"/>
        <end position="171"/>
    </location>
</feature>
<sequence>MIGLIRKDFLLIVKSISPVYLIAVAAPSFVVTQNPQFFLPILTLVIAFMFAVQVTTTMSLDENVKWRKSITAMPITPFQEAASKYVLTLLLAIMSSLIVLVIGIAIGATLLSIDINTIVMYTFFCFSISLLYNTIVIPAAFKYGTAKSRYFLMLSMVIAMSIPYLVNLFGLNMNMDRIIDMSGLWLITRLVIFVIILLSMSLLLSTKIIKNLSC</sequence>
<dbReference type="Pfam" id="PF13346">
    <property type="entry name" value="ABC2_membrane_5"/>
    <property type="match status" value="1"/>
</dbReference>
<dbReference type="EMBL" id="JACJIP010000043">
    <property type="protein sequence ID" value="MBA9088158.1"/>
    <property type="molecule type" value="Genomic_DNA"/>
</dbReference>
<dbReference type="InterPro" id="IPR025699">
    <property type="entry name" value="ABC2_memb-like"/>
</dbReference>
<gene>
    <name evidence="2" type="ORF">FHR92_004654</name>
</gene>
<dbReference type="AlphaFoldDB" id="A0A7W3XTZ8"/>
<evidence type="ECO:0000313" key="3">
    <source>
        <dbReference type="Proteomes" id="UP000567067"/>
    </source>
</evidence>
<feature type="transmembrane region" description="Helical" evidence="1">
    <location>
        <begin position="85"/>
        <end position="106"/>
    </location>
</feature>
<protein>
    <recommendedName>
        <fullName evidence="4">ABC-2 transporter permease</fullName>
    </recommendedName>
</protein>
<evidence type="ECO:0008006" key="4">
    <source>
        <dbReference type="Google" id="ProtNLM"/>
    </source>
</evidence>
<dbReference type="Proteomes" id="UP000567067">
    <property type="component" value="Unassembled WGS sequence"/>
</dbReference>
<keyword evidence="3" id="KW-1185">Reference proteome</keyword>
<name>A0A7W3XTZ8_9BACL</name>
<organism evidence="2 3">
    <name type="scientific">Fontibacillus solani</name>
    <dbReference type="NCBI Taxonomy" id="1572857"/>
    <lineage>
        <taxon>Bacteria</taxon>
        <taxon>Bacillati</taxon>
        <taxon>Bacillota</taxon>
        <taxon>Bacilli</taxon>
        <taxon>Bacillales</taxon>
        <taxon>Paenibacillaceae</taxon>
        <taxon>Fontibacillus</taxon>
    </lineage>
</organism>